<proteinExistence type="inferred from homology"/>
<dbReference type="InterPro" id="IPR036409">
    <property type="entry name" value="Aldolase_II/adducin_N_sf"/>
</dbReference>
<comment type="similarity">
    <text evidence="1">Belongs to the aldolase class II family.</text>
</comment>
<dbReference type="InterPro" id="IPR051017">
    <property type="entry name" value="Aldolase-II_Adducin_sf"/>
</dbReference>
<keyword evidence="5" id="KW-1185">Reference proteome</keyword>
<protein>
    <submittedName>
        <fullName evidence="4">Ribulose-5-phosphate 4-epimerase</fullName>
    </submittedName>
</protein>
<feature type="compositionally biased region" description="Basic and acidic residues" evidence="2">
    <location>
        <begin position="8"/>
        <end position="20"/>
    </location>
</feature>
<dbReference type="PANTHER" id="PTHR10672">
    <property type="entry name" value="ADDUCIN"/>
    <property type="match status" value="1"/>
</dbReference>
<evidence type="ECO:0000256" key="2">
    <source>
        <dbReference type="SAM" id="MobiDB-lite"/>
    </source>
</evidence>
<dbReference type="Pfam" id="PF00596">
    <property type="entry name" value="Aldolase_II"/>
    <property type="match status" value="1"/>
</dbReference>
<evidence type="ECO:0000313" key="5">
    <source>
        <dbReference type="Proteomes" id="UP000325466"/>
    </source>
</evidence>
<name>A0ABQ0YSP9_9NOCA</name>
<feature type="domain" description="Class II aldolase/adducin N-terminal" evidence="3">
    <location>
        <begin position="56"/>
        <end position="236"/>
    </location>
</feature>
<dbReference type="InterPro" id="IPR001303">
    <property type="entry name" value="Aldolase_II/adducin_N"/>
</dbReference>
<dbReference type="EMBL" id="BLAH01000119">
    <property type="protein sequence ID" value="GES39508.1"/>
    <property type="molecule type" value="Genomic_DNA"/>
</dbReference>
<dbReference type="NCBIfam" id="NF004855">
    <property type="entry name" value="PRK06208.1"/>
    <property type="match status" value="1"/>
</dbReference>
<accession>A0ABQ0YSP9</accession>
<organism evidence="4 5">
    <name type="scientific">Rhodococcus aetherivorans</name>
    <dbReference type="NCBI Taxonomy" id="191292"/>
    <lineage>
        <taxon>Bacteria</taxon>
        <taxon>Bacillati</taxon>
        <taxon>Actinomycetota</taxon>
        <taxon>Actinomycetes</taxon>
        <taxon>Mycobacteriales</taxon>
        <taxon>Nocardiaceae</taxon>
        <taxon>Rhodococcus</taxon>
    </lineage>
</organism>
<dbReference type="SUPFAM" id="SSF53639">
    <property type="entry name" value="AraD/HMP-PK domain-like"/>
    <property type="match status" value="1"/>
</dbReference>
<evidence type="ECO:0000259" key="3">
    <source>
        <dbReference type="SMART" id="SM01007"/>
    </source>
</evidence>
<evidence type="ECO:0000313" key="4">
    <source>
        <dbReference type="EMBL" id="GES39508.1"/>
    </source>
</evidence>
<reference evidence="4 5" key="1">
    <citation type="journal article" date="2018" name="Biodegradation">
        <title>1,4-Dioxane degradation characteristics of Rhodococcus aetherivorans JCM 14343.</title>
        <authorList>
            <person name="Inoue D."/>
            <person name="Tsunoda T."/>
            <person name="Yamamoto N."/>
            <person name="Ike M."/>
            <person name="Sei K."/>
        </authorList>
    </citation>
    <scope>NUCLEOTIDE SEQUENCE [LARGE SCALE GENOMIC DNA]</scope>
    <source>
        <strain evidence="4 5">JCM 14343</strain>
    </source>
</reference>
<gene>
    <name evidence="4" type="ORF">RAJCM14343_4781</name>
</gene>
<dbReference type="Proteomes" id="UP000325466">
    <property type="component" value="Unassembled WGS sequence"/>
</dbReference>
<evidence type="ECO:0000256" key="1">
    <source>
        <dbReference type="ARBA" id="ARBA00037961"/>
    </source>
</evidence>
<dbReference type="Gene3D" id="3.40.225.10">
    <property type="entry name" value="Class II aldolase/adducin N-terminal domain"/>
    <property type="match status" value="1"/>
</dbReference>
<sequence>MPMVTGEAKAEYEPGHKIGPREGVLMTDAAQTGPGIEVPRPPTFGSVDEERLHRKQRLAAAFRLFSACGFDEGVAGHITARDPEHSDHFWVNPFGVHFSLIRASDLILVNHEGEIVEGNRPVNRAAFAIHSQVHAARPDAVAAAHAHSLYGKSLSSLKIGLEPLTQDACAFYDDHAVFDDYTGVVLDVEEGRRIATALGDNKAVVLANHGLLTVGQTVDSAAWWFITMERSCQAQLIAMAAGTPRPLDAATAKLTYDQVGLEYAGWFQFQPLYQRIVAAQPDLLD</sequence>
<feature type="region of interest" description="Disordered" evidence="2">
    <location>
        <begin position="1"/>
        <end position="22"/>
    </location>
</feature>
<dbReference type="PANTHER" id="PTHR10672:SF3">
    <property type="entry name" value="PROTEIN HU-LI TAI SHAO"/>
    <property type="match status" value="1"/>
</dbReference>
<comment type="caution">
    <text evidence="4">The sequence shown here is derived from an EMBL/GenBank/DDBJ whole genome shotgun (WGS) entry which is preliminary data.</text>
</comment>
<dbReference type="SMART" id="SM01007">
    <property type="entry name" value="Aldolase_II"/>
    <property type="match status" value="1"/>
</dbReference>